<dbReference type="GO" id="GO:0006508">
    <property type="term" value="P:proteolysis"/>
    <property type="evidence" value="ECO:0007669"/>
    <property type="project" value="InterPro"/>
</dbReference>
<feature type="domain" description="Peptidase A1" evidence="2">
    <location>
        <begin position="1"/>
        <end position="308"/>
    </location>
</feature>
<evidence type="ECO:0000313" key="7">
    <source>
        <dbReference type="WBParaSite" id="BXY_1564000.1"/>
    </source>
</evidence>
<dbReference type="OrthoDB" id="771136at2759"/>
<dbReference type="Proteomes" id="UP000659654">
    <property type="component" value="Unassembled WGS sequence"/>
</dbReference>
<name>A0A1I7SRH6_BURXY</name>
<keyword evidence="6" id="KW-1185">Reference proteome</keyword>
<reference evidence="4" key="2">
    <citation type="submission" date="2020-08" db="EMBL/GenBank/DDBJ databases">
        <authorList>
            <person name="Kikuchi T."/>
        </authorList>
    </citation>
    <scope>NUCLEOTIDE SEQUENCE</scope>
    <source>
        <strain evidence="3">Ka4C1</strain>
    </source>
</reference>
<dbReference type="Gene3D" id="2.40.70.10">
    <property type="entry name" value="Acid Proteases"/>
    <property type="match status" value="2"/>
</dbReference>
<dbReference type="AlphaFoldDB" id="A0A1I7SRH6"/>
<gene>
    <name evidence="3" type="ORF">BXYJ_LOCUS5397</name>
</gene>
<sequence>MNAKLSDAYDGYRRFLVDISTGDSFVLDASVFNETYREWNTFDPATSSSFQNLTAEFSQTYVGDLNVNSSSVAGYLAYDSLEVIGTEMNATFGIVKRIDGNSPPTVTYLGEQVAGRIGFSRLGNTTTNIHKRLLEGHENKALCLAMYDEGEITKPQVSLGRFSGPQKALRTTVKALPRADGLWAVNVTSVKMDKYRISRSHEIVFSTTFDGIGFKSDHFKRLLWLLDAEYDRPNGRFYTSCGQNLTIEFLINEAAIPLKFSDYTEKIAEDKCVIKVRHLYEATIILGAPIYRKNGVCFDFEKDEVSFYDMQDDPDSDVGIV</sequence>
<dbReference type="WBParaSite" id="BXY_1564000.1">
    <property type="protein sequence ID" value="BXY_1564000.1"/>
    <property type="gene ID" value="BXY_1564000"/>
</dbReference>
<dbReference type="PANTHER" id="PTHR47966:SF51">
    <property type="entry name" value="BETA-SITE APP-CLEAVING ENZYME, ISOFORM A-RELATED"/>
    <property type="match status" value="1"/>
</dbReference>
<dbReference type="Proteomes" id="UP000095284">
    <property type="component" value="Unplaced"/>
</dbReference>
<dbReference type="EMBL" id="CAJFDI010000002">
    <property type="protein sequence ID" value="CAD5218004.1"/>
    <property type="molecule type" value="Genomic_DNA"/>
</dbReference>
<evidence type="ECO:0000313" key="3">
    <source>
        <dbReference type="EMBL" id="CAD5218004.1"/>
    </source>
</evidence>
<dbReference type="InterPro" id="IPR001461">
    <property type="entry name" value="Aspartic_peptidase_A1"/>
</dbReference>
<evidence type="ECO:0000313" key="4">
    <source>
        <dbReference type="EMBL" id="CAG9102372.1"/>
    </source>
</evidence>
<dbReference type="PANTHER" id="PTHR47966">
    <property type="entry name" value="BETA-SITE APP-CLEAVING ENZYME, ISOFORM A-RELATED"/>
    <property type="match status" value="1"/>
</dbReference>
<evidence type="ECO:0000259" key="2">
    <source>
        <dbReference type="PROSITE" id="PS51767"/>
    </source>
</evidence>
<dbReference type="InterPro" id="IPR021109">
    <property type="entry name" value="Peptidase_aspartic_dom_sf"/>
</dbReference>
<dbReference type="Pfam" id="PF00026">
    <property type="entry name" value="Asp"/>
    <property type="match status" value="1"/>
</dbReference>
<dbReference type="SMR" id="A0A1I7SRH6"/>
<proteinExistence type="inferred from homology"/>
<organism evidence="5 7">
    <name type="scientific">Bursaphelenchus xylophilus</name>
    <name type="common">Pinewood nematode worm</name>
    <name type="synonym">Aphelenchoides xylophilus</name>
    <dbReference type="NCBI Taxonomy" id="6326"/>
    <lineage>
        <taxon>Eukaryota</taxon>
        <taxon>Metazoa</taxon>
        <taxon>Ecdysozoa</taxon>
        <taxon>Nematoda</taxon>
        <taxon>Chromadorea</taxon>
        <taxon>Rhabditida</taxon>
        <taxon>Tylenchina</taxon>
        <taxon>Tylenchomorpha</taxon>
        <taxon>Aphelenchoidea</taxon>
        <taxon>Aphelenchoididae</taxon>
        <taxon>Bursaphelenchus</taxon>
    </lineage>
</organism>
<accession>A0A1I7SRH6</accession>
<dbReference type="SUPFAM" id="SSF50630">
    <property type="entry name" value="Acid proteases"/>
    <property type="match status" value="1"/>
</dbReference>
<dbReference type="InterPro" id="IPR033121">
    <property type="entry name" value="PEPTIDASE_A1"/>
</dbReference>
<evidence type="ECO:0000313" key="6">
    <source>
        <dbReference type="Proteomes" id="UP000659654"/>
    </source>
</evidence>
<dbReference type="PROSITE" id="PS51767">
    <property type="entry name" value="PEPTIDASE_A1"/>
    <property type="match status" value="1"/>
</dbReference>
<comment type="similarity">
    <text evidence="1">Belongs to the peptidase A1 family.</text>
</comment>
<protein>
    <submittedName>
        <fullName evidence="3">(pine wood nematode) hypothetical protein</fullName>
    </submittedName>
    <submittedName>
        <fullName evidence="7">Peptidase A1 domain-containing protein</fullName>
    </submittedName>
</protein>
<dbReference type="EMBL" id="CAJFCV020000002">
    <property type="protein sequence ID" value="CAG9102372.1"/>
    <property type="molecule type" value="Genomic_DNA"/>
</dbReference>
<dbReference type="GO" id="GO:0004190">
    <property type="term" value="F:aspartic-type endopeptidase activity"/>
    <property type="evidence" value="ECO:0007669"/>
    <property type="project" value="InterPro"/>
</dbReference>
<dbReference type="Proteomes" id="UP000582659">
    <property type="component" value="Unassembled WGS sequence"/>
</dbReference>
<evidence type="ECO:0000313" key="5">
    <source>
        <dbReference type="Proteomes" id="UP000095284"/>
    </source>
</evidence>
<evidence type="ECO:0000256" key="1">
    <source>
        <dbReference type="ARBA" id="ARBA00007447"/>
    </source>
</evidence>
<reference evidence="7" key="1">
    <citation type="submission" date="2016-11" db="UniProtKB">
        <authorList>
            <consortium name="WormBaseParasite"/>
        </authorList>
    </citation>
    <scope>IDENTIFICATION</scope>
</reference>